<comment type="caution">
    <text evidence="1">The sequence shown here is derived from an EMBL/GenBank/DDBJ whole genome shotgun (WGS) entry which is preliminary data.</text>
</comment>
<evidence type="ECO:0000313" key="2">
    <source>
        <dbReference type="Proteomes" id="UP000025756"/>
    </source>
</evidence>
<proteinExistence type="predicted"/>
<dbReference type="Proteomes" id="UP000025756">
    <property type="component" value="Unassembled WGS sequence"/>
</dbReference>
<accession>A0ABR4RCV9</accession>
<dbReference type="EMBL" id="JGWH01000111">
    <property type="protein sequence ID" value="KCV33988.1"/>
    <property type="molecule type" value="Genomic_DNA"/>
</dbReference>
<evidence type="ECO:0000313" key="1">
    <source>
        <dbReference type="EMBL" id="KCV33988.1"/>
    </source>
</evidence>
<keyword evidence="2" id="KW-1185">Reference proteome</keyword>
<name>A0ABR4RCV9_BORBO</name>
<organism evidence="1 2">
    <name type="scientific">Bordetella bronchiseptica 00-P-2796</name>
    <dbReference type="NCBI Taxonomy" id="1331199"/>
    <lineage>
        <taxon>Bacteria</taxon>
        <taxon>Pseudomonadati</taxon>
        <taxon>Pseudomonadota</taxon>
        <taxon>Betaproteobacteria</taxon>
        <taxon>Burkholderiales</taxon>
        <taxon>Alcaligenaceae</taxon>
        <taxon>Bordetella</taxon>
    </lineage>
</organism>
<protein>
    <submittedName>
        <fullName evidence="1">N-acetyltransferase YedL</fullName>
    </submittedName>
</protein>
<gene>
    <name evidence="1" type="ORF">L490_5270</name>
</gene>
<reference evidence="1 2" key="1">
    <citation type="submission" date="2014-03" db="EMBL/GenBank/DDBJ databases">
        <title>Genome sequence of Bordetella bronchiseptica.</title>
        <authorList>
            <person name="Harvill E."/>
            <person name="Goodfield L.L."/>
            <person name="Ivanov Y.V."/>
            <person name="Meyer J.A."/>
            <person name="Muse S.J."/>
            <person name="Jacobs N."/>
            <person name="Bendor L."/>
            <person name="Smallridge W.E."/>
            <person name="Brinkac L.M."/>
            <person name="Sanka R."/>
            <person name="Kim M."/>
            <person name="Losada L."/>
        </authorList>
    </citation>
    <scope>NUCLEOTIDE SEQUENCE [LARGE SCALE GENOMIC DNA]</scope>
    <source>
        <strain evidence="1 2">00-P-2796</strain>
    </source>
</reference>
<sequence>MVNAGSADAAQLAADYAVLNAAFQTLNNGIDFVILYPGGSEASPGVISANTRLVVANPFPGFAVHVVPEHYIQAEQAWGDPGWYSAYYTSPTTEGRAWGMRAGQYNNGDIVVVSGKNGTMTDGPLSGALFPQGQVNQGSATFRLKVWKLKGQV</sequence>